<dbReference type="PROSITE" id="PS00211">
    <property type="entry name" value="ABC_TRANSPORTER_1"/>
    <property type="match status" value="1"/>
</dbReference>
<keyword evidence="2" id="KW-0547">Nucleotide-binding</keyword>
<dbReference type="PANTHER" id="PTHR42781">
    <property type="entry name" value="SPERMIDINE/PUTRESCINE IMPORT ATP-BINDING PROTEIN POTA"/>
    <property type="match status" value="1"/>
</dbReference>
<proteinExistence type="predicted"/>
<organism evidence="5 6">
    <name type="scientific">Occultella glacieicola</name>
    <dbReference type="NCBI Taxonomy" id="2518684"/>
    <lineage>
        <taxon>Bacteria</taxon>
        <taxon>Bacillati</taxon>
        <taxon>Actinomycetota</taxon>
        <taxon>Actinomycetes</taxon>
        <taxon>Micrococcales</taxon>
        <taxon>Ruaniaceae</taxon>
        <taxon>Occultella</taxon>
    </lineage>
</organism>
<keyword evidence="3 5" id="KW-0067">ATP-binding</keyword>
<evidence type="ECO:0000256" key="2">
    <source>
        <dbReference type="ARBA" id="ARBA00022741"/>
    </source>
</evidence>
<dbReference type="SUPFAM" id="SSF52540">
    <property type="entry name" value="P-loop containing nucleoside triphosphate hydrolases"/>
    <property type="match status" value="1"/>
</dbReference>
<evidence type="ECO:0000313" key="5">
    <source>
        <dbReference type="EMBL" id="TDE94173.1"/>
    </source>
</evidence>
<evidence type="ECO:0000256" key="1">
    <source>
        <dbReference type="ARBA" id="ARBA00022448"/>
    </source>
</evidence>
<dbReference type="InterPro" id="IPR003593">
    <property type="entry name" value="AAA+_ATPase"/>
</dbReference>
<evidence type="ECO:0000313" key="6">
    <source>
        <dbReference type="Proteomes" id="UP000504882"/>
    </source>
</evidence>
<evidence type="ECO:0000256" key="3">
    <source>
        <dbReference type="ARBA" id="ARBA00022840"/>
    </source>
</evidence>
<dbReference type="InterPro" id="IPR050093">
    <property type="entry name" value="ABC_SmlMolc_Importer"/>
</dbReference>
<dbReference type="Proteomes" id="UP000504882">
    <property type="component" value="Unassembled WGS sequence"/>
</dbReference>
<name>A0ABY2E4P0_9MICO</name>
<dbReference type="SUPFAM" id="SSF50331">
    <property type="entry name" value="MOP-like"/>
    <property type="match status" value="1"/>
</dbReference>
<sequence>MTGPAAGVSASVRVERGHFTLDVALEVPAGEVLAVVGPNASGKSTLLHVVAGLVRPTTGTVRVGERVLTRRSPRGSVPDRPDGPDLLVAPEHRGVGLLGQDPLLFPHLSATENVAFGLRSSGMRAAPARERAREWLARVGLDGTGDRRPGELSGGQQQRVAIARALAAEPAVLLLDEPLAALDATSAPQIRQLLAEQVRATGTTAVVVSHDVLDAVVLADHVAVLREGELVERGRCAEVFSAPRTAFTAALVGTNLLPGRRDRAGVRTAVGPLEAVAPEAATRGRPDGSLEQPDGGACVVRFRPSAVELFEDRPDGPNVFEATVRWLEPATGGVRVRLAGTPELLADLEPAQAQGDWLRPGGRVWARVDPAAVHVAAGDS</sequence>
<dbReference type="EMBL" id="SMNA01000005">
    <property type="protein sequence ID" value="TDE94173.1"/>
    <property type="molecule type" value="Genomic_DNA"/>
</dbReference>
<dbReference type="PANTHER" id="PTHR42781:SF4">
    <property type="entry name" value="SPERMIDINE_PUTRESCINE IMPORT ATP-BINDING PROTEIN POTA"/>
    <property type="match status" value="1"/>
</dbReference>
<dbReference type="InterPro" id="IPR017871">
    <property type="entry name" value="ABC_transporter-like_CS"/>
</dbReference>
<protein>
    <submittedName>
        <fullName evidence="5">ABC transporter ATP-binding protein</fullName>
    </submittedName>
</protein>
<dbReference type="Gene3D" id="3.40.50.300">
    <property type="entry name" value="P-loop containing nucleotide triphosphate hydrolases"/>
    <property type="match status" value="1"/>
</dbReference>
<reference evidence="5 6" key="1">
    <citation type="submission" date="2019-03" db="EMBL/GenBank/DDBJ databases">
        <title>Genomic features of bacteria from cold environments.</title>
        <authorList>
            <person name="Shen L."/>
        </authorList>
    </citation>
    <scope>NUCLEOTIDE SEQUENCE [LARGE SCALE GENOMIC DNA]</scope>
    <source>
        <strain evidence="6">T3246-1</strain>
    </source>
</reference>
<gene>
    <name evidence="5" type="ORF">EXU48_12095</name>
</gene>
<dbReference type="PROSITE" id="PS50893">
    <property type="entry name" value="ABC_TRANSPORTER_2"/>
    <property type="match status" value="1"/>
</dbReference>
<dbReference type="Pfam" id="PF00005">
    <property type="entry name" value="ABC_tran"/>
    <property type="match status" value="1"/>
</dbReference>
<dbReference type="GO" id="GO:0005524">
    <property type="term" value="F:ATP binding"/>
    <property type="evidence" value="ECO:0007669"/>
    <property type="project" value="UniProtKB-KW"/>
</dbReference>
<dbReference type="Pfam" id="PF03459">
    <property type="entry name" value="TOBE"/>
    <property type="match status" value="1"/>
</dbReference>
<evidence type="ECO:0000259" key="4">
    <source>
        <dbReference type="PROSITE" id="PS50893"/>
    </source>
</evidence>
<dbReference type="SMART" id="SM00382">
    <property type="entry name" value="AAA"/>
    <property type="match status" value="1"/>
</dbReference>
<keyword evidence="6" id="KW-1185">Reference proteome</keyword>
<accession>A0ABY2E4P0</accession>
<dbReference type="RefSeq" id="WP_133107899.1">
    <property type="nucleotide sequence ID" value="NZ_SMNA01000005.1"/>
</dbReference>
<dbReference type="InterPro" id="IPR027417">
    <property type="entry name" value="P-loop_NTPase"/>
</dbReference>
<dbReference type="InterPro" id="IPR003439">
    <property type="entry name" value="ABC_transporter-like_ATP-bd"/>
</dbReference>
<keyword evidence="1" id="KW-0813">Transport</keyword>
<dbReference type="InterPro" id="IPR008995">
    <property type="entry name" value="Mo/tungstate-bd_C_term_dom"/>
</dbReference>
<dbReference type="InterPro" id="IPR005116">
    <property type="entry name" value="Transp-assoc_OB_typ1"/>
</dbReference>
<feature type="domain" description="ABC transporter" evidence="4">
    <location>
        <begin position="3"/>
        <end position="252"/>
    </location>
</feature>
<comment type="caution">
    <text evidence="5">The sequence shown here is derived from an EMBL/GenBank/DDBJ whole genome shotgun (WGS) entry which is preliminary data.</text>
</comment>